<sequence length="150" mass="16854">MKLSDLIALMETKIQVKYIRQFREAAKAGEIDCLPIEKSFAVRGSQYRDLMTQRDEAFTNWHQQTLRQLELTTLRGAAGIAYEDDVMGGKIDFKARAEEFRKSLKKKRKRASKKLTPGEAVVDAGQARRQVPRAQPAAQANEATQSAAAE</sequence>
<proteinExistence type="predicted"/>
<dbReference type="AlphaFoldDB" id="A0A7W8JYN4"/>
<evidence type="ECO:0000313" key="2">
    <source>
        <dbReference type="EMBL" id="MBB5364353.1"/>
    </source>
</evidence>
<comment type="caution">
    <text evidence="2">The sequence shown here is derived from an EMBL/GenBank/DDBJ whole genome shotgun (WGS) entry which is preliminary data.</text>
</comment>
<evidence type="ECO:0000256" key="1">
    <source>
        <dbReference type="SAM" id="MobiDB-lite"/>
    </source>
</evidence>
<organism evidence="2 3">
    <name type="scientific">Deinococcus humi</name>
    <dbReference type="NCBI Taxonomy" id="662880"/>
    <lineage>
        <taxon>Bacteria</taxon>
        <taxon>Thermotogati</taxon>
        <taxon>Deinococcota</taxon>
        <taxon>Deinococci</taxon>
        <taxon>Deinococcales</taxon>
        <taxon>Deinococcaceae</taxon>
        <taxon>Deinococcus</taxon>
    </lineage>
</organism>
<dbReference type="Proteomes" id="UP000552709">
    <property type="component" value="Unassembled WGS sequence"/>
</dbReference>
<feature type="compositionally biased region" description="Low complexity" evidence="1">
    <location>
        <begin position="124"/>
        <end position="150"/>
    </location>
</feature>
<accession>A0A7W8JYN4</accession>
<reference evidence="2 3" key="1">
    <citation type="submission" date="2020-08" db="EMBL/GenBank/DDBJ databases">
        <title>Genomic Encyclopedia of Type Strains, Phase IV (KMG-IV): sequencing the most valuable type-strain genomes for metagenomic binning, comparative biology and taxonomic classification.</title>
        <authorList>
            <person name="Goeker M."/>
        </authorList>
    </citation>
    <scope>NUCLEOTIDE SEQUENCE [LARGE SCALE GENOMIC DNA]</scope>
    <source>
        <strain evidence="2 3">DSM 27939</strain>
    </source>
</reference>
<name>A0A7W8JYN4_9DEIO</name>
<keyword evidence="3" id="KW-1185">Reference proteome</keyword>
<feature type="compositionally biased region" description="Basic residues" evidence="1">
    <location>
        <begin position="104"/>
        <end position="113"/>
    </location>
</feature>
<gene>
    <name evidence="2" type="ORF">HNQ08_003465</name>
</gene>
<dbReference type="RefSeq" id="WP_184134699.1">
    <property type="nucleotide sequence ID" value="NZ_JACHFL010000010.1"/>
</dbReference>
<protein>
    <submittedName>
        <fullName evidence="2">Uncharacterized protein</fullName>
    </submittedName>
</protein>
<feature type="region of interest" description="Disordered" evidence="1">
    <location>
        <begin position="104"/>
        <end position="150"/>
    </location>
</feature>
<evidence type="ECO:0000313" key="3">
    <source>
        <dbReference type="Proteomes" id="UP000552709"/>
    </source>
</evidence>
<dbReference type="EMBL" id="JACHFL010000010">
    <property type="protein sequence ID" value="MBB5364353.1"/>
    <property type="molecule type" value="Genomic_DNA"/>
</dbReference>